<dbReference type="AlphaFoldDB" id="A0A4R6XM83"/>
<evidence type="ECO:0000256" key="1">
    <source>
        <dbReference type="SAM" id="Phobius"/>
    </source>
</evidence>
<feature type="transmembrane region" description="Helical" evidence="1">
    <location>
        <begin position="45"/>
        <end position="64"/>
    </location>
</feature>
<protein>
    <submittedName>
        <fullName evidence="2">Uncharacterized protein DUF3185</fullName>
    </submittedName>
</protein>
<dbReference type="Pfam" id="PF11381">
    <property type="entry name" value="DUF3185"/>
    <property type="match status" value="1"/>
</dbReference>
<accession>A0A4R6XM83</accession>
<dbReference type="EMBL" id="SNZB01000003">
    <property type="protein sequence ID" value="TDR20762.1"/>
    <property type="molecule type" value="Genomic_DNA"/>
</dbReference>
<sequence>MKTNKIIGIALLVLGGVLVYFGINATEAPMEQLAESVTGKYSDETMYYLIGGGIAAVLGLVMLLKK</sequence>
<keyword evidence="1" id="KW-1133">Transmembrane helix</keyword>
<dbReference type="InterPro" id="IPR021521">
    <property type="entry name" value="DUF3185"/>
</dbReference>
<dbReference type="Proteomes" id="UP000295724">
    <property type="component" value="Unassembled WGS sequence"/>
</dbReference>
<proteinExistence type="predicted"/>
<evidence type="ECO:0000313" key="3">
    <source>
        <dbReference type="Proteomes" id="UP000295724"/>
    </source>
</evidence>
<keyword evidence="3" id="KW-1185">Reference proteome</keyword>
<feature type="transmembrane region" description="Helical" evidence="1">
    <location>
        <begin position="7"/>
        <end position="25"/>
    </location>
</feature>
<keyword evidence="1" id="KW-0472">Membrane</keyword>
<keyword evidence="1" id="KW-0812">Transmembrane</keyword>
<organism evidence="2 3">
    <name type="scientific">Marinicella litoralis</name>
    <dbReference type="NCBI Taxonomy" id="644220"/>
    <lineage>
        <taxon>Bacteria</taxon>
        <taxon>Pseudomonadati</taxon>
        <taxon>Pseudomonadota</taxon>
        <taxon>Gammaproteobacteria</taxon>
        <taxon>Lysobacterales</taxon>
        <taxon>Marinicellaceae</taxon>
        <taxon>Marinicella</taxon>
    </lineage>
</organism>
<gene>
    <name evidence="2" type="ORF">C8D91_1740</name>
</gene>
<evidence type="ECO:0000313" key="2">
    <source>
        <dbReference type="EMBL" id="TDR20762.1"/>
    </source>
</evidence>
<comment type="caution">
    <text evidence="2">The sequence shown here is derived from an EMBL/GenBank/DDBJ whole genome shotgun (WGS) entry which is preliminary data.</text>
</comment>
<dbReference type="RefSeq" id="WP_099018588.1">
    <property type="nucleotide sequence ID" value="NZ_NIHB01000001.1"/>
</dbReference>
<name>A0A4R6XM83_9GAMM</name>
<reference evidence="2 3" key="1">
    <citation type="submission" date="2019-03" db="EMBL/GenBank/DDBJ databases">
        <title>Genomic Encyclopedia of Type Strains, Phase IV (KMG-IV): sequencing the most valuable type-strain genomes for metagenomic binning, comparative biology and taxonomic classification.</title>
        <authorList>
            <person name="Goeker M."/>
        </authorList>
    </citation>
    <scope>NUCLEOTIDE SEQUENCE [LARGE SCALE GENOMIC DNA]</scope>
    <source>
        <strain evidence="2 3">DSM 25488</strain>
    </source>
</reference>